<dbReference type="Pfam" id="PF00082">
    <property type="entry name" value="Peptidase_S8"/>
    <property type="match status" value="1"/>
</dbReference>
<name>A0A3N4HBR7_ASCIM</name>
<keyword evidence="6" id="KW-1133">Transmembrane helix</keyword>
<dbReference type="AlphaFoldDB" id="A0A3N4HBR7"/>
<sequence length="1029" mass="112143">MILSALGFALRFITTLLLFMLLNSYTFKIVARMSLSITRGGFFQNFSHPTLFLSNAALLFLCSLIPFLWCFPSGFYANDLVKPAFGLCPLFRNIIHSCSERLDEQLFGLSISAVHPGFLVISQAMQWFSILECSCFLDRLSFFDKPDAVCGSFSTVLLFFTCFDTHGWQFRLAQLLDTVVKFSALLANVLFGEMLKFGSSGMGISSRTLRKFRKGGCRMISLSVFLCLVGTASAQPPVASHPSPFDVSTLPSMKGNYWDRLNGITGVSTLHREGFAGQQTVIAILDRDLHLQHTALGGGCFGAGTPDCKVVDAISFIETQAEGSFPQASPDIESHGTMAASAALGNDNFIRSPAFLARLFAVQTRPNEAQSQTNSPVKLFKQAMSKVVERAIRIACISTGEHKDVGAFTQNPNAKAVDSYAKDHPILLTVAAGNEGWYGGATVQSYGANEFGLTVGNFAPEFVPAFGFTAYMYSTSFHMLYTHGGMLKAPASLRLQLRVDEFYLCGIDRSLRTYLSDMMLLVWVGGECDGMTAAQFEGLISGILEAGAAGVFLVGNVFPDLKYLAHIGDGNKVVGYLHGMDADYILGAAQEGEPITVSFPALNDYKLSTVRNTWEPQQAGGVNMHSSLGPSYDLHNPIDVLAPGTFSFLATKGTSGYKYDDGTSIAAPTLAGMIGACISKRGGDAVMKHDDLQALRDIVATTAEPVNALRFPWESLEDFPEGSLDLIIRQGSGVAQIDKACQSPLLVRPTKLHLLDIENFVPDHDITVTNNGLLSLEVVVTERPALGMYLMNSDKKSMAKWEDFPHRSAALKATVTIAVSKALIAPGASHTFSVKFSYPRGFDVGRWPSFGGLIEVTANKEFVHRVQYSGSAGKHRSIQVMPEVPTLMLSPNGPTIHGSVTLGSEISGERRALLLSVILSVGSEEVRVDYVEEDYLHDLHWSYPPIDDQNKFLGAAPDGVKLYVQRYIPDETNKAFENLKLDGKTSSGKELYFTSISCRIRVVALRNLGDKSVAEDWDVWTSEVITFEV</sequence>
<dbReference type="InterPro" id="IPR050131">
    <property type="entry name" value="Peptidase_S8_subtilisin-like"/>
</dbReference>
<evidence type="ECO:0000259" key="7">
    <source>
        <dbReference type="Pfam" id="PF00082"/>
    </source>
</evidence>
<reference evidence="8 9" key="1">
    <citation type="journal article" date="2018" name="Nat. Ecol. Evol.">
        <title>Pezizomycetes genomes reveal the molecular basis of ectomycorrhizal truffle lifestyle.</title>
        <authorList>
            <person name="Murat C."/>
            <person name="Payen T."/>
            <person name="Noel B."/>
            <person name="Kuo A."/>
            <person name="Morin E."/>
            <person name="Chen J."/>
            <person name="Kohler A."/>
            <person name="Krizsan K."/>
            <person name="Balestrini R."/>
            <person name="Da Silva C."/>
            <person name="Montanini B."/>
            <person name="Hainaut M."/>
            <person name="Levati E."/>
            <person name="Barry K.W."/>
            <person name="Belfiori B."/>
            <person name="Cichocki N."/>
            <person name="Clum A."/>
            <person name="Dockter R.B."/>
            <person name="Fauchery L."/>
            <person name="Guy J."/>
            <person name="Iotti M."/>
            <person name="Le Tacon F."/>
            <person name="Lindquist E.A."/>
            <person name="Lipzen A."/>
            <person name="Malagnac F."/>
            <person name="Mello A."/>
            <person name="Molinier V."/>
            <person name="Miyauchi S."/>
            <person name="Poulain J."/>
            <person name="Riccioni C."/>
            <person name="Rubini A."/>
            <person name="Sitrit Y."/>
            <person name="Splivallo R."/>
            <person name="Traeger S."/>
            <person name="Wang M."/>
            <person name="Zifcakova L."/>
            <person name="Wipf D."/>
            <person name="Zambonelli A."/>
            <person name="Paolocci F."/>
            <person name="Nowrousian M."/>
            <person name="Ottonello S."/>
            <person name="Baldrian P."/>
            <person name="Spatafora J.W."/>
            <person name="Henrissat B."/>
            <person name="Nagy L.G."/>
            <person name="Aury J.M."/>
            <person name="Wincker P."/>
            <person name="Grigoriev I.V."/>
            <person name="Bonfante P."/>
            <person name="Martin F.M."/>
        </authorList>
    </citation>
    <scope>NUCLEOTIDE SEQUENCE [LARGE SCALE GENOMIC DNA]</scope>
    <source>
        <strain evidence="8 9">RN42</strain>
    </source>
</reference>
<organism evidence="8 9">
    <name type="scientific">Ascobolus immersus RN42</name>
    <dbReference type="NCBI Taxonomy" id="1160509"/>
    <lineage>
        <taxon>Eukaryota</taxon>
        <taxon>Fungi</taxon>
        <taxon>Dikarya</taxon>
        <taxon>Ascomycota</taxon>
        <taxon>Pezizomycotina</taxon>
        <taxon>Pezizomycetes</taxon>
        <taxon>Pezizales</taxon>
        <taxon>Ascobolaceae</taxon>
        <taxon>Ascobolus</taxon>
    </lineage>
</organism>
<evidence type="ECO:0000256" key="6">
    <source>
        <dbReference type="SAM" id="Phobius"/>
    </source>
</evidence>
<dbReference type="InterPro" id="IPR036852">
    <property type="entry name" value="Peptidase_S8/S53_dom_sf"/>
</dbReference>
<comment type="similarity">
    <text evidence="1 5">Belongs to the peptidase S8 family.</text>
</comment>
<dbReference type="PANTHER" id="PTHR43806">
    <property type="entry name" value="PEPTIDASE S8"/>
    <property type="match status" value="1"/>
</dbReference>
<protein>
    <submittedName>
        <fullName evidence="8">Subtilisin-like protein</fullName>
    </submittedName>
</protein>
<keyword evidence="2 5" id="KW-0645">Protease</keyword>
<evidence type="ECO:0000256" key="5">
    <source>
        <dbReference type="PROSITE-ProRule" id="PRU01240"/>
    </source>
</evidence>
<evidence type="ECO:0000256" key="2">
    <source>
        <dbReference type="ARBA" id="ARBA00022670"/>
    </source>
</evidence>
<feature type="active site" description="Charge relay system" evidence="5">
    <location>
        <position position="286"/>
    </location>
</feature>
<evidence type="ECO:0000313" key="8">
    <source>
        <dbReference type="EMBL" id="RPA71869.1"/>
    </source>
</evidence>
<feature type="transmembrane region" description="Helical" evidence="6">
    <location>
        <begin position="51"/>
        <end position="69"/>
    </location>
</feature>
<keyword evidence="3 5" id="KW-0378">Hydrolase</keyword>
<dbReference type="PROSITE" id="PS51892">
    <property type="entry name" value="SUBTILASE"/>
    <property type="match status" value="1"/>
</dbReference>
<dbReference type="PANTHER" id="PTHR43806:SF11">
    <property type="entry name" value="CEREVISIN-RELATED"/>
    <property type="match status" value="1"/>
</dbReference>
<evidence type="ECO:0000256" key="4">
    <source>
        <dbReference type="ARBA" id="ARBA00022825"/>
    </source>
</evidence>
<dbReference type="EMBL" id="ML119894">
    <property type="protein sequence ID" value="RPA71869.1"/>
    <property type="molecule type" value="Genomic_DNA"/>
</dbReference>
<accession>A0A3N4HBR7</accession>
<feature type="domain" description="Peptidase S8/S53" evidence="7">
    <location>
        <begin position="277"/>
        <end position="703"/>
    </location>
</feature>
<dbReference type="STRING" id="1160509.A0A3N4HBR7"/>
<feature type="active site" description="Charge relay system" evidence="5">
    <location>
        <position position="335"/>
    </location>
</feature>
<dbReference type="Gene3D" id="3.40.50.200">
    <property type="entry name" value="Peptidase S8/S53 domain"/>
    <property type="match status" value="2"/>
</dbReference>
<evidence type="ECO:0000256" key="1">
    <source>
        <dbReference type="ARBA" id="ARBA00011073"/>
    </source>
</evidence>
<dbReference type="GO" id="GO:0004252">
    <property type="term" value="F:serine-type endopeptidase activity"/>
    <property type="evidence" value="ECO:0007669"/>
    <property type="project" value="UniProtKB-UniRule"/>
</dbReference>
<dbReference type="InterPro" id="IPR000209">
    <property type="entry name" value="Peptidase_S8/S53_dom"/>
</dbReference>
<dbReference type="InterPro" id="IPR015500">
    <property type="entry name" value="Peptidase_S8_subtilisin-rel"/>
</dbReference>
<proteinExistence type="inferred from homology"/>
<dbReference type="SUPFAM" id="SSF52743">
    <property type="entry name" value="Subtilisin-like"/>
    <property type="match status" value="1"/>
</dbReference>
<dbReference type="PRINTS" id="PR00723">
    <property type="entry name" value="SUBTILISIN"/>
</dbReference>
<feature type="transmembrane region" description="Helical" evidence="6">
    <location>
        <begin position="6"/>
        <end position="30"/>
    </location>
</feature>
<gene>
    <name evidence="8" type="ORF">BJ508DRAFT_343968</name>
</gene>
<keyword evidence="6" id="KW-0472">Membrane</keyword>
<feature type="active site" description="Charge relay system" evidence="5">
    <location>
        <position position="664"/>
    </location>
</feature>
<dbReference type="GO" id="GO:0006508">
    <property type="term" value="P:proteolysis"/>
    <property type="evidence" value="ECO:0007669"/>
    <property type="project" value="UniProtKB-KW"/>
</dbReference>
<keyword evidence="9" id="KW-1185">Reference proteome</keyword>
<evidence type="ECO:0000256" key="3">
    <source>
        <dbReference type="ARBA" id="ARBA00022801"/>
    </source>
</evidence>
<dbReference type="Proteomes" id="UP000275078">
    <property type="component" value="Unassembled WGS sequence"/>
</dbReference>
<keyword evidence="6" id="KW-0812">Transmembrane</keyword>
<keyword evidence="4 5" id="KW-0720">Serine protease</keyword>
<evidence type="ECO:0000313" key="9">
    <source>
        <dbReference type="Proteomes" id="UP000275078"/>
    </source>
</evidence>